<dbReference type="InterPro" id="IPR010982">
    <property type="entry name" value="Lambda_DNA-bd_dom_sf"/>
</dbReference>
<dbReference type="SMART" id="SM00530">
    <property type="entry name" value="HTH_XRE"/>
    <property type="match status" value="1"/>
</dbReference>
<dbReference type="Gene3D" id="1.10.260.40">
    <property type="entry name" value="lambda repressor-like DNA-binding domains"/>
    <property type="match status" value="1"/>
</dbReference>
<reference evidence="2" key="1">
    <citation type="submission" date="2020-02" db="EMBL/GenBank/DDBJ databases">
        <authorList>
            <person name="Meier V. D."/>
        </authorList>
    </citation>
    <scope>NUCLEOTIDE SEQUENCE</scope>
    <source>
        <strain evidence="2">AVDCRST_MAG37</strain>
    </source>
</reference>
<protein>
    <recommendedName>
        <fullName evidence="1">HTH cro/C1-type domain-containing protein</fullName>
    </recommendedName>
</protein>
<dbReference type="EMBL" id="CADCVD010000102">
    <property type="protein sequence ID" value="CAA9449117.1"/>
    <property type="molecule type" value="Genomic_DNA"/>
</dbReference>
<proteinExistence type="predicted"/>
<dbReference type="InterPro" id="IPR001387">
    <property type="entry name" value="Cro/C1-type_HTH"/>
</dbReference>
<name>A0A6J4QNP8_9ACTN</name>
<evidence type="ECO:0000259" key="1">
    <source>
        <dbReference type="PROSITE" id="PS50943"/>
    </source>
</evidence>
<sequence length="70" mass="7846">MVRRLKSDKGYSQERFAEVCRIDRLYMGMIERGEVSVTLVVIAKLAGGLELSLSALVQEMEQDSDNPQGK</sequence>
<organism evidence="2">
    <name type="scientific">uncultured Rubrobacteraceae bacterium</name>
    <dbReference type="NCBI Taxonomy" id="349277"/>
    <lineage>
        <taxon>Bacteria</taxon>
        <taxon>Bacillati</taxon>
        <taxon>Actinomycetota</taxon>
        <taxon>Rubrobacteria</taxon>
        <taxon>Rubrobacterales</taxon>
        <taxon>Rubrobacteraceae</taxon>
        <taxon>environmental samples</taxon>
    </lineage>
</organism>
<dbReference type="GO" id="GO:0003677">
    <property type="term" value="F:DNA binding"/>
    <property type="evidence" value="ECO:0007669"/>
    <property type="project" value="InterPro"/>
</dbReference>
<dbReference type="AlphaFoldDB" id="A0A6J4QNP8"/>
<dbReference type="CDD" id="cd00093">
    <property type="entry name" value="HTH_XRE"/>
    <property type="match status" value="1"/>
</dbReference>
<feature type="domain" description="HTH cro/C1-type" evidence="1">
    <location>
        <begin position="2"/>
        <end position="56"/>
    </location>
</feature>
<accession>A0A6J4QNP8</accession>
<dbReference type="SUPFAM" id="SSF47413">
    <property type="entry name" value="lambda repressor-like DNA-binding domains"/>
    <property type="match status" value="1"/>
</dbReference>
<dbReference type="PROSITE" id="PS50943">
    <property type="entry name" value="HTH_CROC1"/>
    <property type="match status" value="1"/>
</dbReference>
<gene>
    <name evidence="2" type="ORF">AVDCRST_MAG37-2144</name>
</gene>
<evidence type="ECO:0000313" key="2">
    <source>
        <dbReference type="EMBL" id="CAA9449117.1"/>
    </source>
</evidence>
<dbReference type="Pfam" id="PF01381">
    <property type="entry name" value="HTH_3"/>
    <property type="match status" value="1"/>
</dbReference>